<name>A0ABY4D679_9BACT</name>
<dbReference type="EMBL" id="CP094669">
    <property type="protein sequence ID" value="UOG75503.1"/>
    <property type="molecule type" value="Genomic_DNA"/>
</dbReference>
<protein>
    <submittedName>
        <fullName evidence="1">YdeI/OmpD-associated family protein</fullName>
    </submittedName>
</protein>
<dbReference type="SUPFAM" id="SSF141694">
    <property type="entry name" value="AF2212/PG0164-like"/>
    <property type="match status" value="1"/>
</dbReference>
<dbReference type="Pfam" id="PF13376">
    <property type="entry name" value="OmdA"/>
    <property type="match status" value="1"/>
</dbReference>
<dbReference type="Gene3D" id="2.40.30.100">
    <property type="entry name" value="AF2212/PG0164-like"/>
    <property type="match status" value="1"/>
</dbReference>
<accession>A0ABY4D679</accession>
<reference evidence="1 2" key="1">
    <citation type="submission" date="2022-03" db="EMBL/GenBank/DDBJ databases">
        <title>Hymenobactersp. isolated from the air.</title>
        <authorList>
            <person name="Won M."/>
            <person name="Kwon S.-W."/>
        </authorList>
    </citation>
    <scope>NUCLEOTIDE SEQUENCE [LARGE SCALE GENOMIC DNA]</scope>
    <source>
        <strain evidence="1 2">KACC 21982</strain>
    </source>
</reference>
<evidence type="ECO:0000313" key="1">
    <source>
        <dbReference type="EMBL" id="UOG75503.1"/>
    </source>
</evidence>
<dbReference type="InterPro" id="IPR015018">
    <property type="entry name" value="DUF1905"/>
</dbReference>
<keyword evidence="2" id="KW-1185">Reference proteome</keyword>
<dbReference type="RefSeq" id="WP_243799664.1">
    <property type="nucleotide sequence ID" value="NZ_CP094669.1"/>
</dbReference>
<sequence>MPIQLLNALVTLAKFSGKGGWTYAPLPTQVTAPNTYFNKMRVSGSIDDLALENLHLMSMGQGRLFLPVNAALRNQLGKQAGDTVRLVLFHAEEDAPLLVSTDDFEECLAGVAGALESYKQLPLSAQHAWVAWVASAPTDQQKVTRAEAVCTRLALCPHNPTHCLPPV</sequence>
<evidence type="ECO:0000313" key="2">
    <source>
        <dbReference type="Proteomes" id="UP000831113"/>
    </source>
</evidence>
<dbReference type="InterPro" id="IPR037079">
    <property type="entry name" value="AF2212/PG0164-like_sf"/>
</dbReference>
<organism evidence="1 2">
    <name type="scientific">Hymenobacter tibetensis</name>
    <dbReference type="NCBI Taxonomy" id="497967"/>
    <lineage>
        <taxon>Bacteria</taxon>
        <taxon>Pseudomonadati</taxon>
        <taxon>Bacteroidota</taxon>
        <taxon>Cytophagia</taxon>
        <taxon>Cytophagales</taxon>
        <taxon>Hymenobacteraceae</taxon>
        <taxon>Hymenobacter</taxon>
    </lineage>
</organism>
<proteinExistence type="predicted"/>
<dbReference type="Proteomes" id="UP000831113">
    <property type="component" value="Chromosome"/>
</dbReference>
<gene>
    <name evidence="1" type="ORF">MTX78_02645</name>
</gene>
<dbReference type="Pfam" id="PF08922">
    <property type="entry name" value="DUF1905"/>
    <property type="match status" value="1"/>
</dbReference>